<sequence>MLKLKYSLVIICVIQLVSCKSTREFYIKDGSLKNISDAKLITSVEDKYIEYNSLFFKKFKAELSYNDDTKSFKGNMFILKDTSMVVSVNPLMGIELFRVKLSPDAVEIIDRTKKTYSHGDYEILWKKFMIELDYYTLQQIVTNRMFVYPIEDAEKSLKRYKHYCSDNMYQFQSVKEGKFSRKYRKEKTENIIFHQMSVLPDVFKLKRAYIRDFSVNSEVTITYDLFTSDNGHLMPSVIDINGTRGSDKFSLRIQFDNFELDGDNSIGFKVSDKYKQLDFKNGN</sequence>
<comment type="caution">
    <text evidence="1">The sequence shown here is derived from an EMBL/GenBank/DDBJ whole genome shotgun (WGS) entry which is preliminary data.</text>
</comment>
<accession>A0A941F7L1</accession>
<dbReference type="AlphaFoldDB" id="A0A941F7L1"/>
<protein>
    <submittedName>
        <fullName evidence="1">DUF4292 domain-containing protein</fullName>
    </submittedName>
</protein>
<reference evidence="1" key="2">
    <citation type="submission" date="2021-04" db="EMBL/GenBank/DDBJ databases">
        <authorList>
            <person name="Zhang T."/>
            <person name="Zhang Y."/>
            <person name="Lu D."/>
            <person name="Zuo D."/>
            <person name="Du Z."/>
        </authorList>
    </citation>
    <scope>NUCLEOTIDE SEQUENCE</scope>
    <source>
        <strain evidence="1">JR1</strain>
    </source>
</reference>
<name>A0A941F7L1_9BACT</name>
<keyword evidence="2" id="KW-1185">Reference proteome</keyword>
<dbReference type="EMBL" id="JAGTAR010000029">
    <property type="protein sequence ID" value="MBR8537278.1"/>
    <property type="molecule type" value="Genomic_DNA"/>
</dbReference>
<dbReference type="InterPro" id="IPR025634">
    <property type="entry name" value="DUF4292"/>
</dbReference>
<gene>
    <name evidence="1" type="ORF">KDU71_17045</name>
</gene>
<reference evidence="1" key="1">
    <citation type="journal article" date="2018" name="Int. J. Syst. Evol. Microbiol.">
        <title>Carboxylicivirga sediminis sp. nov., isolated from coastal sediment.</title>
        <authorList>
            <person name="Wang F.Q."/>
            <person name="Ren L.H."/>
            <person name="Zou R.J."/>
            <person name="Sun Y.Z."/>
            <person name="Liu X.J."/>
            <person name="Jiang F."/>
            <person name="Liu L.J."/>
        </authorList>
    </citation>
    <scope>NUCLEOTIDE SEQUENCE</scope>
    <source>
        <strain evidence="1">JR1</strain>
    </source>
</reference>
<evidence type="ECO:0000313" key="2">
    <source>
        <dbReference type="Proteomes" id="UP000679220"/>
    </source>
</evidence>
<dbReference type="RefSeq" id="WP_212192299.1">
    <property type="nucleotide sequence ID" value="NZ_JAGTAR010000029.1"/>
</dbReference>
<evidence type="ECO:0000313" key="1">
    <source>
        <dbReference type="EMBL" id="MBR8537278.1"/>
    </source>
</evidence>
<organism evidence="1 2">
    <name type="scientific">Carboxylicivirga sediminis</name>
    <dbReference type="NCBI Taxonomy" id="2006564"/>
    <lineage>
        <taxon>Bacteria</taxon>
        <taxon>Pseudomonadati</taxon>
        <taxon>Bacteroidota</taxon>
        <taxon>Bacteroidia</taxon>
        <taxon>Marinilabiliales</taxon>
        <taxon>Marinilabiliaceae</taxon>
        <taxon>Carboxylicivirga</taxon>
    </lineage>
</organism>
<proteinExistence type="predicted"/>
<dbReference type="Proteomes" id="UP000679220">
    <property type="component" value="Unassembled WGS sequence"/>
</dbReference>
<dbReference type="Pfam" id="PF14125">
    <property type="entry name" value="DUF4292"/>
    <property type="match status" value="1"/>
</dbReference>